<dbReference type="InterPro" id="IPR002563">
    <property type="entry name" value="Flavin_Rdtase-like_dom"/>
</dbReference>
<keyword evidence="2 4" id="KW-0560">Oxidoreductase</keyword>
<dbReference type="Proteomes" id="UP001596435">
    <property type="component" value="Unassembled WGS sequence"/>
</dbReference>
<comment type="similarity">
    <text evidence="1">Belongs to the non-flavoprotein flavin reductase family.</text>
</comment>
<dbReference type="InterPro" id="IPR050268">
    <property type="entry name" value="NADH-dep_flavin_reductase"/>
</dbReference>
<dbReference type="EMBL" id="JBHTAJ010000043">
    <property type="protein sequence ID" value="MFC7182227.1"/>
    <property type="molecule type" value="Genomic_DNA"/>
</dbReference>
<dbReference type="Pfam" id="PF01613">
    <property type="entry name" value="Flavin_Reduct"/>
    <property type="match status" value="1"/>
</dbReference>
<gene>
    <name evidence="4" type="ORF">ACFQMG_22020</name>
</gene>
<evidence type="ECO:0000313" key="4">
    <source>
        <dbReference type="EMBL" id="MFC7182227.1"/>
    </source>
</evidence>
<sequence length="187" mass="19258">MSAATGAGLAGGPGAPADLPTGHAPALARNLDPLALRRVFGAFPTGVTALAALVDGEPVGMTASSFVPVSLDPPLVSVCAALTSTTWPRLRRAHRLGVSVLGGTQEGASRQLATRGAEPRFAGLEWHRTDEGAVLLGGAGAWFDCSVEQEIGAGDHRIVLLRVHVTGIDPHVPPLVFHAGRYRRLAG</sequence>
<keyword evidence="5" id="KW-1185">Reference proteome</keyword>
<comment type="caution">
    <text evidence="4">The sequence shown here is derived from an EMBL/GenBank/DDBJ whole genome shotgun (WGS) entry which is preliminary data.</text>
</comment>
<reference evidence="5" key="1">
    <citation type="journal article" date="2019" name="Int. J. Syst. Evol. Microbiol.">
        <title>The Global Catalogue of Microorganisms (GCM) 10K type strain sequencing project: providing services to taxonomists for standard genome sequencing and annotation.</title>
        <authorList>
            <consortium name="The Broad Institute Genomics Platform"/>
            <consortium name="The Broad Institute Genome Sequencing Center for Infectious Disease"/>
            <person name="Wu L."/>
            <person name="Ma J."/>
        </authorList>
    </citation>
    <scope>NUCLEOTIDE SEQUENCE [LARGE SCALE GENOMIC DNA]</scope>
    <source>
        <strain evidence="5">CGMCC 1.12859</strain>
    </source>
</reference>
<evidence type="ECO:0000259" key="3">
    <source>
        <dbReference type="SMART" id="SM00903"/>
    </source>
</evidence>
<dbReference type="PANTHER" id="PTHR30466">
    <property type="entry name" value="FLAVIN REDUCTASE"/>
    <property type="match status" value="1"/>
</dbReference>
<feature type="domain" description="Flavin reductase like" evidence="3">
    <location>
        <begin position="40"/>
        <end position="184"/>
    </location>
</feature>
<dbReference type="SMART" id="SM00903">
    <property type="entry name" value="Flavin_Reduct"/>
    <property type="match status" value="1"/>
</dbReference>
<dbReference type="SUPFAM" id="SSF50475">
    <property type="entry name" value="FMN-binding split barrel"/>
    <property type="match status" value="1"/>
</dbReference>
<evidence type="ECO:0000256" key="1">
    <source>
        <dbReference type="ARBA" id="ARBA00008898"/>
    </source>
</evidence>
<evidence type="ECO:0000256" key="2">
    <source>
        <dbReference type="ARBA" id="ARBA00023002"/>
    </source>
</evidence>
<accession>A0ABW2G0P5</accession>
<protein>
    <submittedName>
        <fullName evidence="4">Flavin reductase family protein</fullName>
        <ecNumber evidence="4">1.-.-.-</ecNumber>
    </submittedName>
</protein>
<name>A0ABW2G0P5_9ACTN</name>
<dbReference type="GO" id="GO:0016491">
    <property type="term" value="F:oxidoreductase activity"/>
    <property type="evidence" value="ECO:0007669"/>
    <property type="project" value="UniProtKB-KW"/>
</dbReference>
<dbReference type="Gene3D" id="2.30.110.10">
    <property type="entry name" value="Electron Transport, Fmn-binding Protein, Chain A"/>
    <property type="match status" value="1"/>
</dbReference>
<dbReference type="EC" id="1.-.-.-" evidence="4"/>
<evidence type="ECO:0000313" key="5">
    <source>
        <dbReference type="Proteomes" id="UP001596435"/>
    </source>
</evidence>
<dbReference type="PANTHER" id="PTHR30466:SF11">
    <property type="entry name" value="FLAVIN-DEPENDENT MONOOXYGENASE, REDUCTASE SUBUNIT HSAB"/>
    <property type="match status" value="1"/>
</dbReference>
<dbReference type="InterPro" id="IPR012349">
    <property type="entry name" value="Split_barrel_FMN-bd"/>
</dbReference>
<dbReference type="RefSeq" id="WP_380231779.1">
    <property type="nucleotide sequence ID" value="NZ_JBHSVH010000002.1"/>
</dbReference>
<proteinExistence type="inferred from homology"/>
<organism evidence="4 5">
    <name type="scientific">Kitasatospora paranensis</name>
    <dbReference type="NCBI Taxonomy" id="258053"/>
    <lineage>
        <taxon>Bacteria</taxon>
        <taxon>Bacillati</taxon>
        <taxon>Actinomycetota</taxon>
        <taxon>Actinomycetes</taxon>
        <taxon>Kitasatosporales</taxon>
        <taxon>Streptomycetaceae</taxon>
        <taxon>Kitasatospora</taxon>
    </lineage>
</organism>